<evidence type="ECO:0000313" key="2">
    <source>
        <dbReference type="Proteomes" id="UP000095472"/>
    </source>
</evidence>
<evidence type="ECO:0000313" key="1">
    <source>
        <dbReference type="EMBL" id="XPM65374.1"/>
    </source>
</evidence>
<organism evidence="1 2">
    <name type="scientific">Desertifilum tharense IPPAS B-1220</name>
    <dbReference type="NCBI Taxonomy" id="1781255"/>
    <lineage>
        <taxon>Bacteria</taxon>
        <taxon>Bacillati</taxon>
        <taxon>Cyanobacteriota</taxon>
        <taxon>Cyanophyceae</taxon>
        <taxon>Desertifilales</taxon>
        <taxon>Desertifilaceae</taxon>
        <taxon>Desertifilum</taxon>
    </lineage>
</organism>
<dbReference type="Proteomes" id="UP000095472">
    <property type="component" value="Chromosome"/>
</dbReference>
<protein>
    <submittedName>
        <fullName evidence="1">Uncharacterized protein</fullName>
    </submittedName>
</protein>
<accession>A0ACD5GY27</accession>
<proteinExistence type="predicted"/>
<name>A0ACD5GY27_9CYAN</name>
<reference evidence="1 2" key="1">
    <citation type="journal article" date="2016" name="Genome Announc.">
        <title>Draft Genome Sequence of the Thermotolerant Cyanobacterium Desertifilum sp. IPPAS B-1220.</title>
        <authorList>
            <person name="Mironov K.S."/>
            <person name="Sinetova M.A."/>
            <person name="Bolatkhan K."/>
            <person name="Zayadan B.K."/>
            <person name="Ustinova V.V."/>
            <person name="Kupriyanova E.V."/>
            <person name="Skrypnik A.N."/>
            <person name="Gogoleva N.E."/>
            <person name="Gogolev Y.V."/>
            <person name="Los D.A."/>
        </authorList>
    </citation>
    <scope>NUCLEOTIDE SEQUENCE [LARGE SCALE GENOMIC DNA]</scope>
    <source>
        <strain evidence="1 2">IPPAS B-1220</strain>
    </source>
</reference>
<gene>
    <name evidence="1" type="ORF">BH720_006565</name>
</gene>
<dbReference type="EMBL" id="CP182909">
    <property type="protein sequence ID" value="XPM65374.1"/>
    <property type="molecule type" value="Genomic_DNA"/>
</dbReference>
<sequence>MHFIEAERGERNGQLLPVLDPFSWISPTTVEAAGEVEVLSSRRKGRVLLSYPALLNHVSQVLHRRG</sequence>
<keyword evidence="2" id="KW-1185">Reference proteome</keyword>